<evidence type="ECO:0000256" key="12">
    <source>
        <dbReference type="RuleBase" id="RU363051"/>
    </source>
</evidence>
<evidence type="ECO:0000256" key="6">
    <source>
        <dbReference type="ARBA" id="ARBA00023004"/>
    </source>
</evidence>
<evidence type="ECO:0000256" key="4">
    <source>
        <dbReference type="ARBA" id="ARBA00022723"/>
    </source>
</evidence>
<comment type="caution">
    <text evidence="14">The sequence shown here is derived from an EMBL/GenBank/DDBJ whole genome shotgun (WGS) entry which is preliminary data.</text>
</comment>
<feature type="binding site" description="axial binding residue" evidence="9">
    <location>
        <position position="211"/>
    </location>
    <ligand>
        <name>heme b</name>
        <dbReference type="ChEBI" id="CHEBI:60344"/>
    </ligand>
    <ligandPart>
        <name>Fe</name>
        <dbReference type="ChEBI" id="CHEBI:18248"/>
    </ligandPart>
</feature>
<dbReference type="AlphaFoldDB" id="A0A8T9B9Y3"/>
<comment type="cofactor">
    <cofactor evidence="9">
        <name>heme b</name>
        <dbReference type="ChEBI" id="CHEBI:60344"/>
    </cofactor>
    <text evidence="9">Binds 1 heme b (iron(II)-protoporphyrin IX) group per subunit.</text>
</comment>
<proteinExistence type="inferred from homology"/>
<reference evidence="14 15" key="1">
    <citation type="submission" date="2018-05" db="EMBL/GenBank/DDBJ databases">
        <title>Whole genome sequencing for identification of molecular markers to develop diagnostic detection tools for the regulated plant pathogen Lachnellula willkommii.</title>
        <authorList>
            <person name="Giroux E."/>
            <person name="Bilodeau G."/>
        </authorList>
    </citation>
    <scope>NUCLEOTIDE SEQUENCE [LARGE SCALE GENOMIC DNA]</scope>
    <source>
        <strain evidence="14 15">CBS 203.66</strain>
    </source>
</reference>
<evidence type="ECO:0000256" key="9">
    <source>
        <dbReference type="PIRSR" id="PIRSR601621-2"/>
    </source>
</evidence>
<feature type="binding site" evidence="9">
    <location>
        <position position="87"/>
    </location>
    <ligand>
        <name>Ca(2+)</name>
        <dbReference type="ChEBI" id="CHEBI:29108"/>
        <label>1</label>
    </ligand>
</feature>
<feature type="domain" description="Plant heme peroxidase family profile" evidence="13">
    <location>
        <begin position="77"/>
        <end position="301"/>
    </location>
</feature>
<evidence type="ECO:0000259" key="13">
    <source>
        <dbReference type="PROSITE" id="PS50873"/>
    </source>
</evidence>
<dbReference type="GO" id="GO:0042744">
    <property type="term" value="P:hydrogen peroxide catabolic process"/>
    <property type="evidence" value="ECO:0007669"/>
    <property type="project" value="TreeGrafter"/>
</dbReference>
<keyword evidence="2 12" id="KW-0575">Peroxidase</keyword>
<evidence type="ECO:0000256" key="10">
    <source>
        <dbReference type="PIRSR" id="PIRSR601621-3"/>
    </source>
</evidence>
<evidence type="ECO:0000256" key="8">
    <source>
        <dbReference type="PIRSR" id="PIRSR601621-1"/>
    </source>
</evidence>
<dbReference type="InterPro" id="IPR001621">
    <property type="entry name" value="Ligninase"/>
</dbReference>
<keyword evidence="12" id="KW-0732">Signal</keyword>
<dbReference type="PROSITE" id="PS00436">
    <property type="entry name" value="PEROXIDASE_2"/>
    <property type="match status" value="1"/>
</dbReference>
<dbReference type="InterPro" id="IPR019794">
    <property type="entry name" value="Peroxidases_AS"/>
</dbReference>
<feature type="binding site" evidence="9">
    <location>
        <position position="212"/>
    </location>
    <ligand>
        <name>Ca(2+)</name>
        <dbReference type="ChEBI" id="CHEBI:29108"/>
        <label>2</label>
    </ligand>
</feature>
<evidence type="ECO:0000313" key="15">
    <source>
        <dbReference type="Proteomes" id="UP000469559"/>
    </source>
</evidence>
<dbReference type="PROSITE" id="PS50873">
    <property type="entry name" value="PEROXIDASE_4"/>
    <property type="match status" value="1"/>
</dbReference>
<dbReference type="InterPro" id="IPR002016">
    <property type="entry name" value="Haem_peroxidase"/>
</dbReference>
<feature type="binding site" evidence="9">
    <location>
        <position position="229"/>
    </location>
    <ligand>
        <name>Ca(2+)</name>
        <dbReference type="ChEBI" id="CHEBI:29108"/>
        <label>2</label>
    </ligand>
</feature>
<dbReference type="GO" id="GO:0020037">
    <property type="term" value="F:heme binding"/>
    <property type="evidence" value="ECO:0007669"/>
    <property type="project" value="UniProtKB-UniRule"/>
</dbReference>
<dbReference type="SUPFAM" id="SSF48113">
    <property type="entry name" value="Heme-dependent peroxidases"/>
    <property type="match status" value="1"/>
</dbReference>
<evidence type="ECO:0000256" key="5">
    <source>
        <dbReference type="ARBA" id="ARBA00023002"/>
    </source>
</evidence>
<feature type="site" description="Transition state stabilizer" evidence="10">
    <location>
        <position position="82"/>
    </location>
</feature>
<feature type="active site" description="Proton acceptor" evidence="8">
    <location>
        <position position="86"/>
    </location>
</feature>
<dbReference type="Gene3D" id="1.10.520.10">
    <property type="match status" value="1"/>
</dbReference>
<dbReference type="GO" id="GO:0046872">
    <property type="term" value="F:metal ion binding"/>
    <property type="evidence" value="ECO:0007669"/>
    <property type="project" value="UniProtKB-UniRule"/>
</dbReference>
<evidence type="ECO:0000313" key="14">
    <source>
        <dbReference type="EMBL" id="TVY16545.1"/>
    </source>
</evidence>
<dbReference type="PANTHER" id="PTHR31356:SF66">
    <property type="entry name" value="CATALASE-PEROXIDASE"/>
    <property type="match status" value="1"/>
</dbReference>
<feature type="binding site" evidence="9">
    <location>
        <position position="98"/>
    </location>
    <ligand>
        <name>Ca(2+)</name>
        <dbReference type="ChEBI" id="CHEBI:29108"/>
        <label>1</label>
    </ligand>
</feature>
<evidence type="ECO:0000256" key="11">
    <source>
        <dbReference type="PIRSR" id="PIRSR601621-4"/>
    </source>
</evidence>
<dbReference type="PANTHER" id="PTHR31356">
    <property type="entry name" value="THYLAKOID LUMENAL 29 KDA PROTEIN, CHLOROPLASTIC-RELATED"/>
    <property type="match status" value="1"/>
</dbReference>
<keyword evidence="4 9" id="KW-0479">Metal-binding</keyword>
<comment type="similarity">
    <text evidence="1 12">Belongs to the peroxidase family. Ligninase subfamily.</text>
</comment>
<evidence type="ECO:0000256" key="1">
    <source>
        <dbReference type="ARBA" id="ARBA00006089"/>
    </source>
</evidence>
<evidence type="ECO:0000256" key="2">
    <source>
        <dbReference type="ARBA" id="ARBA00022559"/>
    </source>
</evidence>
<protein>
    <recommendedName>
        <fullName evidence="12">Peroxidase</fullName>
        <ecNumber evidence="12">1.11.1.-</ecNumber>
    </recommendedName>
</protein>
<keyword evidence="9 12" id="KW-0106">Calcium</keyword>
<dbReference type="InterPro" id="IPR044831">
    <property type="entry name" value="Ccp1-like"/>
</dbReference>
<dbReference type="GO" id="GO:0034599">
    <property type="term" value="P:cellular response to oxidative stress"/>
    <property type="evidence" value="ECO:0007669"/>
    <property type="project" value="InterPro"/>
</dbReference>
<feature type="binding site" evidence="9">
    <location>
        <position position="102"/>
    </location>
    <ligand>
        <name>Ca(2+)</name>
        <dbReference type="ChEBI" id="CHEBI:29108"/>
        <label>1</label>
    </ligand>
</feature>
<dbReference type="EC" id="1.11.1.-" evidence="12"/>
<dbReference type="GO" id="GO:0000302">
    <property type="term" value="P:response to reactive oxygen species"/>
    <property type="evidence" value="ECO:0007669"/>
    <property type="project" value="TreeGrafter"/>
</dbReference>
<dbReference type="EMBL" id="QGMF01000354">
    <property type="protein sequence ID" value="TVY16545.1"/>
    <property type="molecule type" value="Genomic_DNA"/>
</dbReference>
<organism evidence="14 15">
    <name type="scientific">Lachnellula arida</name>
    <dbReference type="NCBI Taxonomy" id="1316785"/>
    <lineage>
        <taxon>Eukaryota</taxon>
        <taxon>Fungi</taxon>
        <taxon>Dikarya</taxon>
        <taxon>Ascomycota</taxon>
        <taxon>Pezizomycotina</taxon>
        <taxon>Leotiomycetes</taxon>
        <taxon>Helotiales</taxon>
        <taxon>Lachnaceae</taxon>
        <taxon>Lachnellula</taxon>
    </lineage>
</organism>
<evidence type="ECO:0000256" key="7">
    <source>
        <dbReference type="ARBA" id="ARBA00023180"/>
    </source>
</evidence>
<keyword evidence="3 9" id="KW-0349">Heme</keyword>
<accession>A0A8T9B9Y3</accession>
<sequence>MYMLKSILILATGASLASALDFAGYGNKALDAIKRNLPDIEIIKPRQALCPAVWTLVAAELSVTFLNTTDLRCNDDARAAIRAAFHDCASWNTSVPGGCDGSLILAPEELTRPENNGLQEIVAKLLALTQKYQAIDSSVTAADMIQFASSVAIVTCPLGPKVQTFVGRTDSSIASTKGLLPGPTTPSADIITLFANKGISADELIALIGAHSASKQFHVDSTQAGVPQDDTPGELDVDFYADTTSKPAGVFVLQSDAALAADPQTSATFQGFVGKQAQWSAAFTPAMTKLGLLGIKGGSTGLTDCTAAVPLSRVVPRSLVRRQPIMDRV</sequence>
<dbReference type="PRINTS" id="PR00462">
    <property type="entry name" value="LIGNINASE"/>
</dbReference>
<evidence type="ECO:0000256" key="3">
    <source>
        <dbReference type="ARBA" id="ARBA00022617"/>
    </source>
</evidence>
<gene>
    <name evidence="14" type="primary">MNP1_1</name>
    <name evidence="14" type="ORF">LARI1_G005302</name>
</gene>
<dbReference type="OrthoDB" id="2113341at2759"/>
<dbReference type="Proteomes" id="UP000469559">
    <property type="component" value="Unassembled WGS sequence"/>
</dbReference>
<feature type="binding site" evidence="9">
    <location>
        <position position="100"/>
    </location>
    <ligand>
        <name>Ca(2+)</name>
        <dbReference type="ChEBI" id="CHEBI:29108"/>
        <label>1</label>
    </ligand>
</feature>
<feature type="chain" id="PRO_5035964538" description="Peroxidase" evidence="12">
    <location>
        <begin position="20"/>
        <end position="329"/>
    </location>
</feature>
<feature type="signal peptide" evidence="12">
    <location>
        <begin position="1"/>
        <end position="19"/>
    </location>
</feature>
<keyword evidence="7" id="KW-0325">Glycoprotein</keyword>
<dbReference type="Gene3D" id="1.10.420.10">
    <property type="entry name" value="Peroxidase, domain 2"/>
    <property type="match status" value="1"/>
</dbReference>
<name>A0A8T9B9Y3_9HELO</name>
<dbReference type="InterPro" id="IPR010255">
    <property type="entry name" value="Haem_peroxidase_sf"/>
</dbReference>
<keyword evidence="5 12" id="KW-0560">Oxidoreductase</keyword>
<feature type="binding site" evidence="9">
    <location>
        <position position="231"/>
    </location>
    <ligand>
        <name>Ca(2+)</name>
        <dbReference type="ChEBI" id="CHEBI:29108"/>
        <label>2</label>
    </ligand>
</feature>
<keyword evidence="6 9" id="KW-0408">Iron</keyword>
<keyword evidence="15" id="KW-1185">Reference proteome</keyword>
<dbReference type="PRINTS" id="PR00458">
    <property type="entry name" value="PEROXIDASE"/>
</dbReference>
<comment type="cofactor">
    <cofactor evidence="9 12">
        <name>Ca(2+)</name>
        <dbReference type="ChEBI" id="CHEBI:29108"/>
    </cofactor>
    <text evidence="9 12">Binds 2 calcium ions per subunit.</text>
</comment>
<dbReference type="GO" id="GO:0004601">
    <property type="term" value="F:peroxidase activity"/>
    <property type="evidence" value="ECO:0007669"/>
    <property type="project" value="UniProtKB-KW"/>
</dbReference>
<feature type="disulfide bond" evidence="11">
    <location>
        <begin position="73"/>
        <end position="156"/>
    </location>
</feature>
<feature type="binding site" evidence="9">
    <location>
        <position position="236"/>
    </location>
    <ligand>
        <name>Ca(2+)</name>
        <dbReference type="ChEBI" id="CHEBI:29108"/>
        <label>2</label>
    </ligand>
</feature>
<keyword evidence="11" id="KW-1015">Disulfide bond</keyword>
<dbReference type="Pfam" id="PF00141">
    <property type="entry name" value="peroxidase"/>
    <property type="match status" value="1"/>
</dbReference>